<keyword evidence="1" id="KW-0472">Membrane</keyword>
<dbReference type="EMBL" id="JAVRQU010000014">
    <property type="protein sequence ID" value="KAK5695467.1"/>
    <property type="molecule type" value="Genomic_DNA"/>
</dbReference>
<dbReference type="AlphaFoldDB" id="A0AAN7W138"/>
<comment type="caution">
    <text evidence="2">The sequence shown here is derived from an EMBL/GenBank/DDBJ whole genome shotgun (WGS) entry which is preliminary data.</text>
</comment>
<accession>A0AAN7W138</accession>
<keyword evidence="1" id="KW-1133">Transmembrane helix</keyword>
<sequence>MDTKAIIDAAAGDQALLSAALNAKDTKVFCVSTAAFEGRARSAASPELVARVYEKLHEIMSILEEDQKVQDVKGLLDMRAWEELTGEVMETKTPEFEVAKENVEAMPETSTKTVMVVEKPTEVELQKPKTMLDEMNEQAAAMEVAVKRFLCLALGYGLLVTALGSSLASVVGMCGLMIEGMGEGGIGPMQSLMDCAIVFFCMVILPVGFAVTAAEKLGVDMGDWKMQ</sequence>
<evidence type="ECO:0000256" key="1">
    <source>
        <dbReference type="SAM" id="Phobius"/>
    </source>
</evidence>
<organism evidence="2 3">
    <name type="scientific">Elasticomyces elasticus</name>
    <dbReference type="NCBI Taxonomy" id="574655"/>
    <lineage>
        <taxon>Eukaryota</taxon>
        <taxon>Fungi</taxon>
        <taxon>Dikarya</taxon>
        <taxon>Ascomycota</taxon>
        <taxon>Pezizomycotina</taxon>
        <taxon>Dothideomycetes</taxon>
        <taxon>Dothideomycetidae</taxon>
        <taxon>Mycosphaerellales</taxon>
        <taxon>Teratosphaeriaceae</taxon>
        <taxon>Elasticomyces</taxon>
    </lineage>
</organism>
<reference evidence="2" key="1">
    <citation type="submission" date="2023-08" db="EMBL/GenBank/DDBJ databases">
        <title>Black Yeasts Isolated from many extreme environments.</title>
        <authorList>
            <person name="Coleine C."/>
            <person name="Stajich J.E."/>
            <person name="Selbmann L."/>
        </authorList>
    </citation>
    <scope>NUCLEOTIDE SEQUENCE</scope>
    <source>
        <strain evidence="2">CCFEE 5810</strain>
    </source>
</reference>
<feature type="transmembrane region" description="Helical" evidence="1">
    <location>
        <begin position="149"/>
        <end position="178"/>
    </location>
</feature>
<dbReference type="Proteomes" id="UP001310594">
    <property type="component" value="Unassembled WGS sequence"/>
</dbReference>
<protein>
    <submittedName>
        <fullName evidence="2">Uncharacterized protein</fullName>
    </submittedName>
</protein>
<evidence type="ECO:0000313" key="3">
    <source>
        <dbReference type="Proteomes" id="UP001310594"/>
    </source>
</evidence>
<name>A0AAN7W138_9PEZI</name>
<evidence type="ECO:0000313" key="2">
    <source>
        <dbReference type="EMBL" id="KAK5695467.1"/>
    </source>
</evidence>
<proteinExistence type="predicted"/>
<gene>
    <name evidence="2" type="ORF">LTR97_008975</name>
</gene>
<feature type="transmembrane region" description="Helical" evidence="1">
    <location>
        <begin position="190"/>
        <end position="211"/>
    </location>
</feature>
<keyword evidence="1" id="KW-0812">Transmembrane</keyword>